<feature type="non-terminal residue" evidence="1">
    <location>
        <position position="1"/>
    </location>
</feature>
<proteinExistence type="predicted"/>
<reference evidence="1" key="1">
    <citation type="journal article" date="2014" name="Front. Microbiol.">
        <title>High frequency of phylogenetically diverse reductive dehalogenase-homologous genes in deep subseafloor sedimentary metagenomes.</title>
        <authorList>
            <person name="Kawai M."/>
            <person name="Futagami T."/>
            <person name="Toyoda A."/>
            <person name="Takaki Y."/>
            <person name="Nishi S."/>
            <person name="Hori S."/>
            <person name="Arai W."/>
            <person name="Tsubouchi T."/>
            <person name="Morono Y."/>
            <person name="Uchiyama I."/>
            <person name="Ito T."/>
            <person name="Fujiyama A."/>
            <person name="Inagaki F."/>
            <person name="Takami H."/>
        </authorList>
    </citation>
    <scope>NUCLEOTIDE SEQUENCE</scope>
    <source>
        <strain evidence="1">Expedition CK06-06</strain>
    </source>
</reference>
<accession>X1F596</accession>
<feature type="non-terminal residue" evidence="1">
    <location>
        <position position="100"/>
    </location>
</feature>
<dbReference type="Gene3D" id="3.40.718.10">
    <property type="entry name" value="Isopropylmalate Dehydrogenase"/>
    <property type="match status" value="1"/>
</dbReference>
<organism evidence="1">
    <name type="scientific">marine sediment metagenome</name>
    <dbReference type="NCBI Taxonomy" id="412755"/>
    <lineage>
        <taxon>unclassified sequences</taxon>
        <taxon>metagenomes</taxon>
        <taxon>ecological metagenomes</taxon>
    </lineage>
</organism>
<evidence type="ECO:0000313" key="1">
    <source>
        <dbReference type="EMBL" id="GAH27750.1"/>
    </source>
</evidence>
<gene>
    <name evidence="1" type="ORF">S01H4_65665</name>
</gene>
<dbReference type="AlphaFoldDB" id="X1F596"/>
<evidence type="ECO:0008006" key="2">
    <source>
        <dbReference type="Google" id="ProtNLM"/>
    </source>
</evidence>
<dbReference type="SUPFAM" id="SSF53659">
    <property type="entry name" value="Isocitrate/Isopropylmalate dehydrogenase-like"/>
    <property type="match status" value="1"/>
</dbReference>
<comment type="caution">
    <text evidence="1">The sequence shown here is derived from an EMBL/GenBank/DDBJ whole genome shotgun (WGS) entry which is preliminary data.</text>
</comment>
<dbReference type="EMBL" id="BART01040273">
    <property type="protein sequence ID" value="GAH27750.1"/>
    <property type="molecule type" value="Genomic_DNA"/>
</dbReference>
<name>X1F596_9ZZZZ</name>
<sequence length="100" mass="10587">DKKIIGITMGDAAGIGAEVILKALKSITHRRQLKGANFLIIGDSSVIRRTGKVLGFSIPLKLIDKPAAVDFSSLPVNLLDMKLRGISAIKPGRPVPACGR</sequence>
<protein>
    <recommendedName>
        <fullName evidence="2">4-hydroxythreonine-4-phosphate dehydrogenase</fullName>
    </recommendedName>
</protein>